<comment type="caution">
    <text evidence="6">The sequence shown here is derived from an EMBL/GenBank/DDBJ whole genome shotgun (WGS) entry which is preliminary data.</text>
</comment>
<organism evidence="6 7">
    <name type="scientific">Camellia sinensis var. sinensis</name>
    <name type="common">China tea</name>
    <dbReference type="NCBI Taxonomy" id="542762"/>
    <lineage>
        <taxon>Eukaryota</taxon>
        <taxon>Viridiplantae</taxon>
        <taxon>Streptophyta</taxon>
        <taxon>Embryophyta</taxon>
        <taxon>Tracheophyta</taxon>
        <taxon>Spermatophyta</taxon>
        <taxon>Magnoliopsida</taxon>
        <taxon>eudicotyledons</taxon>
        <taxon>Gunneridae</taxon>
        <taxon>Pentapetalae</taxon>
        <taxon>asterids</taxon>
        <taxon>Ericales</taxon>
        <taxon>Theaceae</taxon>
        <taxon>Camellia</taxon>
    </lineage>
</organism>
<dbReference type="PANTHER" id="PTHR36766:SF63">
    <property type="entry name" value="NB-ARC DOMAIN-CONTAINING PROTEIN"/>
    <property type="match status" value="1"/>
</dbReference>
<dbReference type="GO" id="GO:0043531">
    <property type="term" value="F:ADP binding"/>
    <property type="evidence" value="ECO:0007669"/>
    <property type="project" value="InterPro"/>
</dbReference>
<sequence>MQPVPFVVETTSINRLKCLVQDFLRQRRYVVVFDKVWNVNAWEVIKYVLLDNNSGSRVILTSRFAHIASTCCEETKGNVYNLMPLSPEESWTLFCNKTFRGNLCPPHLKEISLRILKRCEGLPLAIVAISGVLTTKDWSRIDEWEMLYRGFGVEFEGNDKLKKGFVNATDRKTIEEVAEGYLNELFNRSLVQMTRRGFNGKPYSFHIYDLMRENSFKGDRGKHCNNSLQTRLKVAGKSLPPIDPNHIRKCRI</sequence>
<keyword evidence="2" id="KW-0547">Nucleotide-binding</keyword>
<dbReference type="GO" id="GO:0006952">
    <property type="term" value="P:defense response"/>
    <property type="evidence" value="ECO:0007669"/>
    <property type="project" value="UniProtKB-KW"/>
</dbReference>
<reference evidence="6 7" key="1">
    <citation type="journal article" date="2018" name="Proc. Natl. Acad. Sci. U.S.A.">
        <title>Draft genome sequence of Camellia sinensis var. sinensis provides insights into the evolution of the tea genome and tea quality.</title>
        <authorList>
            <person name="Wei C."/>
            <person name="Yang H."/>
            <person name="Wang S."/>
            <person name="Zhao J."/>
            <person name="Liu C."/>
            <person name="Gao L."/>
            <person name="Xia E."/>
            <person name="Lu Y."/>
            <person name="Tai Y."/>
            <person name="She G."/>
            <person name="Sun J."/>
            <person name="Cao H."/>
            <person name="Tong W."/>
            <person name="Gao Q."/>
            <person name="Li Y."/>
            <person name="Deng W."/>
            <person name="Jiang X."/>
            <person name="Wang W."/>
            <person name="Chen Q."/>
            <person name="Zhang S."/>
            <person name="Li H."/>
            <person name="Wu J."/>
            <person name="Wang P."/>
            <person name="Li P."/>
            <person name="Shi C."/>
            <person name="Zheng F."/>
            <person name="Jian J."/>
            <person name="Huang B."/>
            <person name="Shan D."/>
            <person name="Shi M."/>
            <person name="Fang C."/>
            <person name="Yue Y."/>
            <person name="Li F."/>
            <person name="Li D."/>
            <person name="Wei S."/>
            <person name="Han B."/>
            <person name="Jiang C."/>
            <person name="Yin Y."/>
            <person name="Xia T."/>
            <person name="Zhang Z."/>
            <person name="Bennetzen J.L."/>
            <person name="Zhao S."/>
            <person name="Wan X."/>
        </authorList>
    </citation>
    <scope>NUCLEOTIDE SEQUENCE [LARGE SCALE GENOMIC DNA]</scope>
    <source>
        <strain evidence="7">cv. Shuchazao</strain>
        <tissue evidence="6">Leaf</tissue>
    </source>
</reference>
<dbReference type="InterPro" id="IPR002182">
    <property type="entry name" value="NB-ARC"/>
</dbReference>
<evidence type="ECO:0000256" key="1">
    <source>
        <dbReference type="ARBA" id="ARBA00022614"/>
    </source>
</evidence>
<keyword evidence="7" id="KW-1185">Reference proteome</keyword>
<dbReference type="Proteomes" id="UP000306102">
    <property type="component" value="Unassembled WGS sequence"/>
</dbReference>
<protein>
    <submittedName>
        <fullName evidence="6">Uncharacterized protein</fullName>
    </submittedName>
</protein>
<evidence type="ECO:0000259" key="4">
    <source>
        <dbReference type="Pfam" id="PF00931"/>
    </source>
</evidence>
<dbReference type="PANTHER" id="PTHR36766">
    <property type="entry name" value="PLANT BROAD-SPECTRUM MILDEW RESISTANCE PROTEIN RPW8"/>
    <property type="match status" value="1"/>
</dbReference>
<feature type="domain" description="NB-ARC" evidence="4">
    <location>
        <begin position="16"/>
        <end position="103"/>
    </location>
</feature>
<dbReference type="InterPro" id="IPR058922">
    <property type="entry name" value="WHD_DRP"/>
</dbReference>
<keyword evidence="3" id="KW-0611">Plant defense</keyword>
<accession>A0A4S4D2C0</accession>
<evidence type="ECO:0000313" key="7">
    <source>
        <dbReference type="Proteomes" id="UP000306102"/>
    </source>
</evidence>
<evidence type="ECO:0000259" key="5">
    <source>
        <dbReference type="Pfam" id="PF23559"/>
    </source>
</evidence>
<evidence type="ECO:0000256" key="2">
    <source>
        <dbReference type="ARBA" id="ARBA00022741"/>
    </source>
</evidence>
<dbReference type="Pfam" id="PF00931">
    <property type="entry name" value="NB-ARC"/>
    <property type="match status" value="1"/>
</dbReference>
<name>A0A4S4D2C0_CAMSN</name>
<dbReference type="InterPro" id="IPR027417">
    <property type="entry name" value="P-loop_NTPase"/>
</dbReference>
<dbReference type="AlphaFoldDB" id="A0A4S4D2C0"/>
<gene>
    <name evidence="6" type="ORF">TEA_015428</name>
</gene>
<dbReference type="InterPro" id="IPR042197">
    <property type="entry name" value="Apaf_helical"/>
</dbReference>
<evidence type="ECO:0000256" key="3">
    <source>
        <dbReference type="ARBA" id="ARBA00022821"/>
    </source>
</evidence>
<evidence type="ECO:0000313" key="6">
    <source>
        <dbReference type="EMBL" id="THF96402.1"/>
    </source>
</evidence>
<dbReference type="EMBL" id="SDRB02012918">
    <property type="protein sequence ID" value="THF96402.1"/>
    <property type="molecule type" value="Genomic_DNA"/>
</dbReference>
<keyword evidence="1" id="KW-0433">Leucine-rich repeat</keyword>
<dbReference type="Gene3D" id="3.40.50.300">
    <property type="entry name" value="P-loop containing nucleotide triphosphate hydrolases"/>
    <property type="match status" value="1"/>
</dbReference>
<dbReference type="SUPFAM" id="SSF52540">
    <property type="entry name" value="P-loop containing nucleoside triphosphate hydrolases"/>
    <property type="match status" value="1"/>
</dbReference>
<dbReference type="Pfam" id="PF23559">
    <property type="entry name" value="WHD_DRP"/>
    <property type="match status" value="1"/>
</dbReference>
<dbReference type="Gene3D" id="1.10.8.430">
    <property type="entry name" value="Helical domain of apoptotic protease-activating factors"/>
    <property type="match status" value="1"/>
</dbReference>
<proteinExistence type="predicted"/>
<feature type="domain" description="Disease resistance protein winged helix" evidence="5">
    <location>
        <begin position="163"/>
        <end position="212"/>
    </location>
</feature>